<protein>
    <recommendedName>
        <fullName evidence="3">DUF4303 domain-containing protein</fullName>
    </recommendedName>
</protein>
<proteinExistence type="predicted"/>
<organism evidence="1 2">
    <name type="scientific">Bacillus mycoides</name>
    <dbReference type="NCBI Taxonomy" id="1405"/>
    <lineage>
        <taxon>Bacteria</taxon>
        <taxon>Bacillati</taxon>
        <taxon>Bacillota</taxon>
        <taxon>Bacilli</taxon>
        <taxon>Bacillales</taxon>
        <taxon>Bacillaceae</taxon>
        <taxon>Bacillus</taxon>
        <taxon>Bacillus cereus group</taxon>
    </lineage>
</organism>
<accession>A0A109GJG7</accession>
<evidence type="ECO:0000313" key="2">
    <source>
        <dbReference type="Proteomes" id="UP000065797"/>
    </source>
</evidence>
<dbReference type="RefSeq" id="WP_060749020.1">
    <property type="nucleotide sequence ID" value="NZ_JAUCFB010000001.1"/>
</dbReference>
<sequence length="165" mass="19508">MFTIENYTNSLKKGLEEKSDDLIRNIKETLQFNYYEGIDILDFTAFVQSFEMSVVMFSMDRGANEVFYEGKDSSVFSGSHDLIDDVEYYKFHDDEADEFWEFYEENDEALSEIETKAIVEWFAMCWNKAGGTSVKLPSYFSFHDYDECFDLHNSKWISDGDKWFD</sequence>
<evidence type="ECO:0000313" key="1">
    <source>
        <dbReference type="EMBL" id="KWU68062.1"/>
    </source>
</evidence>
<reference evidence="1 2" key="1">
    <citation type="submission" date="2016-01" db="EMBL/GenBank/DDBJ databases">
        <authorList>
            <person name="McClelland M."/>
            <person name="Jain A."/>
            <person name="Saraogi P."/>
            <person name="Mendelson R."/>
            <person name="Westerman R."/>
            <person name="SanMiguel P."/>
            <person name="Csonka L."/>
        </authorList>
    </citation>
    <scope>NUCLEOTIDE SEQUENCE [LARGE SCALE GENOMIC DNA]</scope>
    <source>
        <strain evidence="1 2">PE8-15</strain>
    </source>
</reference>
<evidence type="ECO:0008006" key="3">
    <source>
        <dbReference type="Google" id="ProtNLM"/>
    </source>
</evidence>
<dbReference type="AlphaFoldDB" id="A0A109GJG7"/>
<comment type="caution">
    <text evidence="1">The sequence shown here is derived from an EMBL/GenBank/DDBJ whole genome shotgun (WGS) entry which is preliminary data.</text>
</comment>
<dbReference type="Proteomes" id="UP000065797">
    <property type="component" value="Unassembled WGS sequence"/>
</dbReference>
<gene>
    <name evidence="1" type="ORF">AWW70_28705</name>
</gene>
<name>A0A109GJG7_BACMY</name>
<dbReference type="EMBL" id="LRPH01000008">
    <property type="protein sequence ID" value="KWU68062.1"/>
    <property type="molecule type" value="Genomic_DNA"/>
</dbReference>